<evidence type="ECO:0000256" key="3">
    <source>
        <dbReference type="ARBA" id="ARBA00022840"/>
    </source>
</evidence>
<protein>
    <recommendedName>
        <fullName evidence="8">Tubulin polyglutamylase TTLL2</fullName>
    </recommendedName>
</protein>
<dbReference type="OrthoDB" id="277439at2759"/>
<keyword evidence="7" id="KW-1185">Reference proteome</keyword>
<dbReference type="Gene3D" id="3.30.470.20">
    <property type="entry name" value="ATP-grasp fold, B domain"/>
    <property type="match status" value="1"/>
</dbReference>
<evidence type="ECO:0000313" key="7">
    <source>
        <dbReference type="Proteomes" id="UP000009046"/>
    </source>
</evidence>
<dbReference type="Proteomes" id="UP000009046">
    <property type="component" value="Unassembled WGS sequence"/>
</dbReference>
<dbReference type="GO" id="GO:0036064">
    <property type="term" value="C:ciliary basal body"/>
    <property type="evidence" value="ECO:0007669"/>
    <property type="project" value="TreeGrafter"/>
</dbReference>
<dbReference type="InterPro" id="IPR004344">
    <property type="entry name" value="TTL/TTLL_fam"/>
</dbReference>
<proteinExistence type="predicted"/>
<evidence type="ECO:0000256" key="2">
    <source>
        <dbReference type="ARBA" id="ARBA00022741"/>
    </source>
</evidence>
<organism>
    <name type="scientific">Pediculus humanus subsp. corporis</name>
    <name type="common">Body louse</name>
    <dbReference type="NCBI Taxonomy" id="121224"/>
    <lineage>
        <taxon>Eukaryota</taxon>
        <taxon>Metazoa</taxon>
        <taxon>Ecdysozoa</taxon>
        <taxon>Arthropoda</taxon>
        <taxon>Hexapoda</taxon>
        <taxon>Insecta</taxon>
        <taxon>Pterygota</taxon>
        <taxon>Neoptera</taxon>
        <taxon>Paraneoptera</taxon>
        <taxon>Psocodea</taxon>
        <taxon>Troctomorpha</taxon>
        <taxon>Phthiraptera</taxon>
        <taxon>Anoplura</taxon>
        <taxon>Pediculidae</taxon>
        <taxon>Pediculus</taxon>
    </lineage>
</organism>
<gene>
    <name evidence="6" type="primary">8237078</name>
    <name evidence="5" type="ORF">Phum_PHUM605220</name>
</gene>
<dbReference type="CTD" id="8237078"/>
<evidence type="ECO:0000256" key="1">
    <source>
        <dbReference type="ARBA" id="ARBA00022598"/>
    </source>
</evidence>
<dbReference type="OMA" id="ICTEPYE"/>
<reference evidence="6" key="3">
    <citation type="submission" date="2020-05" db="UniProtKB">
        <authorList>
            <consortium name="EnsemblMetazoa"/>
        </authorList>
    </citation>
    <scope>IDENTIFICATION</scope>
    <source>
        <strain evidence="6">USDA</strain>
    </source>
</reference>
<keyword evidence="2" id="KW-0547">Nucleotide-binding</keyword>
<dbReference type="GO" id="GO:0005524">
    <property type="term" value="F:ATP binding"/>
    <property type="evidence" value="ECO:0007669"/>
    <property type="project" value="UniProtKB-KW"/>
</dbReference>
<keyword evidence="3" id="KW-0067">ATP-binding</keyword>
<dbReference type="EMBL" id="AAZO01007402">
    <property type="status" value="NOT_ANNOTATED_CDS"/>
    <property type="molecule type" value="Genomic_DNA"/>
</dbReference>
<feature type="compositionally biased region" description="Low complexity" evidence="4">
    <location>
        <begin position="495"/>
        <end position="506"/>
    </location>
</feature>
<dbReference type="PROSITE" id="PS51221">
    <property type="entry name" value="TTL"/>
    <property type="match status" value="1"/>
</dbReference>
<dbReference type="PANTHER" id="PTHR12241:SF118">
    <property type="entry name" value="TUBULIN POLYGLUTAMYLASE TTLL2-RELATED"/>
    <property type="match status" value="1"/>
</dbReference>
<dbReference type="InParanoid" id="E0W3J3"/>
<dbReference type="HOGENOM" id="CLU_010131_9_0_1"/>
<reference evidence="5" key="2">
    <citation type="submission" date="2007-04" db="EMBL/GenBank/DDBJ databases">
        <title>The genome of the human body louse.</title>
        <authorList>
            <consortium name="The Human Body Louse Genome Consortium"/>
            <person name="Kirkness E."/>
            <person name="Walenz B."/>
            <person name="Hass B."/>
            <person name="Bruggner R."/>
            <person name="Strausberg R."/>
        </authorList>
    </citation>
    <scope>NUCLEOTIDE SEQUENCE</scope>
    <source>
        <strain evidence="5">USDA</strain>
    </source>
</reference>
<dbReference type="Pfam" id="PF03133">
    <property type="entry name" value="TTL"/>
    <property type="match status" value="1"/>
</dbReference>
<sequence length="741" mass="84858">MSLEEGPFVFRVNENGSGPDLLMQVCAERGWKEYAENNSTKDSWNLWWKTSAFSISQHKQLKAWQFTNHMPKGSTICRKDNLARNLKCMKKVYGGIYDISPPGYNLPLEYTKLVADCSRHDDDEDDNQKVWICKPVSQSQGRGIFLFKSLNDLSYDSNAVVQKYIKNPLLIGGYKFDLRLYVCVPSYHPLTVYLYKDGLVRFSTDKFSLSDLNNPFCHLTNSSLNKLGPGYAEQKERIGAGCKWSFTQLRQYFQQAGIRDWLLWQRVSALVTLTILSQSTSVPQTINCFEFYGFDVLIDEKLKPWLLEVNLSPALGNDCNVDSIVKKPLLHDLFDLLGLPVCYTGLSLFTVYSPPYENEIQRYYATHIKSKHEHDAAQRQMNLTRANYNGHKLTNVSHIRTFGGIKPSSVVLAASAVNKWRRKRRSGYLFGPPLRQKYDVDKKRSIKTQSKSDISLRSTNNNVAPASSNKTKLERKTINDNDKKLDEKTDEDESSSSSPSPGAGAPNQSQCKNNTNKTIKRTRDKPDKLKLNGNNDPPVKDIKFKSTIKATCSDNSKIFIEIENLITNDKQGKKKRMEGLPLSKEKRHTKSRIVDFKGPSMCEKQKKVLFKNNEHVKKIVLPFNKTIAASKGFKNRSKNQPSALWGNGKDWQAPVKREGNWERIYPLNNFNNFNQTYEEDYLGNKFAIGDKQIKFVVHHITNFIKYSKQIYYKDIDASEEELNAQLMSHMGMNGNVWLPNK</sequence>
<dbReference type="GO" id="GO:0000226">
    <property type="term" value="P:microtubule cytoskeleton organization"/>
    <property type="evidence" value="ECO:0007669"/>
    <property type="project" value="TreeGrafter"/>
</dbReference>
<dbReference type="EnsemblMetazoa" id="PHUM605220-RA">
    <property type="protein sequence ID" value="PHUM605220-PA"/>
    <property type="gene ID" value="PHUM605220"/>
</dbReference>
<accession>E0W3J3</accession>
<dbReference type="AlphaFoldDB" id="E0W3J3"/>
<dbReference type="KEGG" id="phu:Phum_PHUM605220"/>
<feature type="compositionally biased region" description="Polar residues" evidence="4">
    <location>
        <begin position="447"/>
        <end position="470"/>
    </location>
</feature>
<dbReference type="eggNOG" id="KOG2157">
    <property type="taxonomic scope" value="Eukaryota"/>
</dbReference>
<dbReference type="RefSeq" id="XP_002432937.1">
    <property type="nucleotide sequence ID" value="XM_002432892.1"/>
</dbReference>
<dbReference type="GeneID" id="8237078"/>
<keyword evidence="1" id="KW-0436">Ligase</keyword>
<dbReference type="STRING" id="121224.E0W3J3"/>
<dbReference type="SUPFAM" id="SSF56059">
    <property type="entry name" value="Glutathione synthetase ATP-binding domain-like"/>
    <property type="match status" value="1"/>
</dbReference>
<dbReference type="EMBL" id="DS235882">
    <property type="protein sequence ID" value="EEB20199.1"/>
    <property type="molecule type" value="Genomic_DNA"/>
</dbReference>
<reference evidence="5" key="1">
    <citation type="submission" date="2007-04" db="EMBL/GenBank/DDBJ databases">
        <title>Annotation of Pediculus humanus corporis strain USDA.</title>
        <authorList>
            <person name="Kirkness E."/>
            <person name="Hannick L."/>
            <person name="Hass B."/>
            <person name="Bruggner R."/>
            <person name="Lawson D."/>
            <person name="Bidwell S."/>
            <person name="Joardar V."/>
            <person name="Caler E."/>
            <person name="Walenz B."/>
            <person name="Inman J."/>
            <person name="Schobel S."/>
            <person name="Galinsky K."/>
            <person name="Amedeo P."/>
            <person name="Strausberg R."/>
        </authorList>
    </citation>
    <scope>NUCLEOTIDE SEQUENCE</scope>
    <source>
        <strain evidence="5">USDA</strain>
    </source>
</reference>
<dbReference type="GO" id="GO:0015631">
    <property type="term" value="F:tubulin binding"/>
    <property type="evidence" value="ECO:0007669"/>
    <property type="project" value="TreeGrafter"/>
</dbReference>
<evidence type="ECO:0008006" key="8">
    <source>
        <dbReference type="Google" id="ProtNLM"/>
    </source>
</evidence>
<name>E0W3J3_PEDHC</name>
<dbReference type="PANTHER" id="PTHR12241">
    <property type="entry name" value="TUBULIN POLYGLUTAMYLASE"/>
    <property type="match status" value="1"/>
</dbReference>
<feature type="compositionally biased region" description="Basic and acidic residues" evidence="4">
    <location>
        <begin position="471"/>
        <end position="487"/>
    </location>
</feature>
<dbReference type="GO" id="GO:0070740">
    <property type="term" value="F:tubulin-glutamic acid ligase activity"/>
    <property type="evidence" value="ECO:0007669"/>
    <property type="project" value="TreeGrafter"/>
</dbReference>
<feature type="region of interest" description="Disordered" evidence="4">
    <location>
        <begin position="440"/>
        <end position="536"/>
    </location>
</feature>
<evidence type="ECO:0000313" key="6">
    <source>
        <dbReference type="EnsemblMetazoa" id="PHUM605220-PA"/>
    </source>
</evidence>
<evidence type="ECO:0000313" key="5">
    <source>
        <dbReference type="EMBL" id="EEB20199.1"/>
    </source>
</evidence>
<evidence type="ECO:0000256" key="4">
    <source>
        <dbReference type="SAM" id="MobiDB-lite"/>
    </source>
</evidence>
<dbReference type="VEuPathDB" id="VectorBase:PHUM605220"/>
<feature type="compositionally biased region" description="Polar residues" evidence="4">
    <location>
        <begin position="507"/>
        <end position="517"/>
    </location>
</feature>